<gene>
    <name evidence="5" type="ORF">C7460_12911</name>
</gene>
<keyword evidence="1" id="KW-0521">NADP</keyword>
<evidence type="ECO:0000256" key="3">
    <source>
        <dbReference type="ARBA" id="ARBA00023277"/>
    </source>
</evidence>
<dbReference type="PANTHER" id="PTHR43103:SF3">
    <property type="entry name" value="ADP-L-GLYCERO-D-MANNO-HEPTOSE-6-EPIMERASE"/>
    <property type="match status" value="1"/>
</dbReference>
<keyword evidence="2" id="KW-0413">Isomerase</keyword>
<feature type="domain" description="NAD-dependent epimerase/dehydratase" evidence="4">
    <location>
        <begin position="2"/>
        <end position="243"/>
    </location>
</feature>
<sequence>MIVVTGAAGFIGSHLIDKLNQEGFKAIIAVDLFHDEVKLANLDHQNILASLDRRVFIPWLEENAEGVEFIFHLGAHTDTTETDEALFAELNTNYTKQVWNICATEQIPLIYASSAATYGLGELGFSDDHSLIPQLQPLNAYAHSKHQFDLWALGQEKRPFYWAGLKFFNVYGKNEDHKGKMSSMVYQLHRQIEDGGKVRLFKSYDEKYDDGEQLRDFVYVQDVVNVMYWMMHHRKDSGIYNVGTGQARSFKDVVNALQQVLDKQVDIEYIDMPEHLRDKYQYFTEADLKKLKSIGFPMDFSSLEDGVRACCSNLPN</sequence>
<name>A0A3D9KXN1_MARFU</name>
<keyword evidence="3" id="KW-0119">Carbohydrate metabolism</keyword>
<dbReference type="EMBL" id="QREG01000029">
    <property type="protein sequence ID" value="RED92624.1"/>
    <property type="molecule type" value="Genomic_DNA"/>
</dbReference>
<dbReference type="Proteomes" id="UP000256779">
    <property type="component" value="Unassembled WGS sequence"/>
</dbReference>
<dbReference type="Gene3D" id="3.90.25.10">
    <property type="entry name" value="UDP-galactose 4-epimerase, domain 1"/>
    <property type="match status" value="1"/>
</dbReference>
<reference evidence="5 6" key="1">
    <citation type="submission" date="2018-07" db="EMBL/GenBank/DDBJ databases">
        <title>Genomic Encyclopedia of Type Strains, Phase IV (KMG-IV): sequencing the most valuable type-strain genomes for metagenomic binning, comparative biology and taxonomic classification.</title>
        <authorList>
            <person name="Goeker M."/>
        </authorList>
    </citation>
    <scope>NUCLEOTIDE SEQUENCE [LARGE SCALE GENOMIC DNA]</scope>
    <source>
        <strain evidence="5 6">DSM 4134</strain>
    </source>
</reference>
<dbReference type="SUPFAM" id="SSF51735">
    <property type="entry name" value="NAD(P)-binding Rossmann-fold domains"/>
    <property type="match status" value="1"/>
</dbReference>
<evidence type="ECO:0000313" key="5">
    <source>
        <dbReference type="EMBL" id="RED92624.1"/>
    </source>
</evidence>
<dbReference type="GO" id="GO:0005975">
    <property type="term" value="P:carbohydrate metabolic process"/>
    <property type="evidence" value="ECO:0007669"/>
    <property type="project" value="InterPro"/>
</dbReference>
<dbReference type="Gene3D" id="3.40.50.720">
    <property type="entry name" value="NAD(P)-binding Rossmann-like Domain"/>
    <property type="match status" value="1"/>
</dbReference>
<dbReference type="CDD" id="cd05248">
    <property type="entry name" value="ADP_GME_SDR_e"/>
    <property type="match status" value="1"/>
</dbReference>
<dbReference type="InterPro" id="IPR036291">
    <property type="entry name" value="NAD(P)-bd_dom_sf"/>
</dbReference>
<accession>A0A3D9KXN1</accession>
<dbReference type="OrthoDB" id="8967463at2"/>
<dbReference type="Pfam" id="PF01370">
    <property type="entry name" value="Epimerase"/>
    <property type="match status" value="1"/>
</dbReference>
<dbReference type="GO" id="GO:0050661">
    <property type="term" value="F:NADP binding"/>
    <property type="evidence" value="ECO:0007669"/>
    <property type="project" value="InterPro"/>
</dbReference>
<evidence type="ECO:0000313" key="6">
    <source>
        <dbReference type="Proteomes" id="UP000256779"/>
    </source>
</evidence>
<keyword evidence="6" id="KW-1185">Reference proteome</keyword>
<evidence type="ECO:0000256" key="2">
    <source>
        <dbReference type="ARBA" id="ARBA00023235"/>
    </source>
</evidence>
<dbReference type="InterPro" id="IPR001509">
    <property type="entry name" value="Epimerase_deHydtase"/>
</dbReference>
<comment type="caution">
    <text evidence="5">The sequence shown here is derived from an EMBL/GenBank/DDBJ whole genome shotgun (WGS) entry which is preliminary data.</text>
</comment>
<dbReference type="AlphaFoldDB" id="A0A3D9KXN1"/>
<dbReference type="InterPro" id="IPR011912">
    <property type="entry name" value="Heptose_epim"/>
</dbReference>
<dbReference type="NCBIfam" id="TIGR02197">
    <property type="entry name" value="heptose_epim"/>
    <property type="match status" value="1"/>
</dbReference>
<dbReference type="GO" id="GO:0008712">
    <property type="term" value="F:ADP-glyceromanno-heptose 6-epimerase activity"/>
    <property type="evidence" value="ECO:0007669"/>
    <property type="project" value="InterPro"/>
</dbReference>
<dbReference type="PANTHER" id="PTHR43103">
    <property type="entry name" value="NUCLEOSIDE-DIPHOSPHATE-SUGAR EPIMERASE"/>
    <property type="match status" value="1"/>
</dbReference>
<evidence type="ECO:0000259" key="4">
    <source>
        <dbReference type="Pfam" id="PF01370"/>
    </source>
</evidence>
<protein>
    <submittedName>
        <fullName evidence="5">ADP-glyceromanno-heptose 6-epimerase</fullName>
    </submittedName>
</protein>
<organism evidence="5 6">
    <name type="scientific">Marinoscillum furvescens DSM 4134</name>
    <dbReference type="NCBI Taxonomy" id="1122208"/>
    <lineage>
        <taxon>Bacteria</taxon>
        <taxon>Pseudomonadati</taxon>
        <taxon>Bacteroidota</taxon>
        <taxon>Cytophagia</taxon>
        <taxon>Cytophagales</taxon>
        <taxon>Reichenbachiellaceae</taxon>
        <taxon>Marinoscillum</taxon>
    </lineage>
</organism>
<evidence type="ECO:0000256" key="1">
    <source>
        <dbReference type="ARBA" id="ARBA00022857"/>
    </source>
</evidence>
<proteinExistence type="predicted"/>